<dbReference type="PANTHER" id="PTHR36510:SF1">
    <property type="entry name" value="GLUTAMATE--CYSTEINE LIGASE 2-RELATED"/>
    <property type="match status" value="1"/>
</dbReference>
<keyword evidence="3 5" id="KW-0067">ATP-binding</keyword>
<name>A0A941E6U9_9ACTN</name>
<comment type="caution">
    <text evidence="6">The sequence shown here is derived from an EMBL/GenBank/DDBJ whole genome shotgun (WGS) entry which is preliminary data.</text>
</comment>
<dbReference type="Gene3D" id="3.30.590.20">
    <property type="match status" value="1"/>
</dbReference>
<dbReference type="GO" id="GO:0042398">
    <property type="term" value="P:modified amino acid biosynthetic process"/>
    <property type="evidence" value="ECO:0007669"/>
    <property type="project" value="InterPro"/>
</dbReference>
<accession>A0A941E6U9</accession>
<dbReference type="InterPro" id="IPR006336">
    <property type="entry name" value="GCS2"/>
</dbReference>
<dbReference type="PANTHER" id="PTHR36510">
    <property type="entry name" value="GLUTAMATE--CYSTEINE LIGASE 2-RELATED"/>
    <property type="match status" value="1"/>
</dbReference>
<organism evidence="6 7">
    <name type="scientific">Actinospica acidithermotolerans</name>
    <dbReference type="NCBI Taxonomy" id="2828514"/>
    <lineage>
        <taxon>Bacteria</taxon>
        <taxon>Bacillati</taxon>
        <taxon>Actinomycetota</taxon>
        <taxon>Actinomycetes</taxon>
        <taxon>Catenulisporales</taxon>
        <taxon>Actinospicaceae</taxon>
        <taxon>Actinospica</taxon>
    </lineage>
</organism>
<dbReference type="Pfam" id="PF04107">
    <property type="entry name" value="GCS2"/>
    <property type="match status" value="1"/>
</dbReference>
<dbReference type="InterPro" id="IPR050141">
    <property type="entry name" value="GCL_type2/YbdK_subfam"/>
</dbReference>
<reference evidence="6" key="1">
    <citation type="submission" date="2021-04" db="EMBL/GenBank/DDBJ databases">
        <title>Genome based classification of Actinospica acidithermotolerans sp. nov., an actinobacterium isolated from an Indonesian hot spring.</title>
        <authorList>
            <person name="Kusuma A.B."/>
            <person name="Putra K.E."/>
            <person name="Nafisah S."/>
            <person name="Loh J."/>
            <person name="Nouioui I."/>
            <person name="Goodfellow M."/>
        </authorList>
    </citation>
    <scope>NUCLEOTIDE SEQUENCE</scope>
    <source>
        <strain evidence="6">MGRD01-02</strain>
    </source>
</reference>
<dbReference type="GO" id="GO:0004357">
    <property type="term" value="F:glutamate-cysteine ligase activity"/>
    <property type="evidence" value="ECO:0007669"/>
    <property type="project" value="UniProtKB-EC"/>
</dbReference>
<dbReference type="SUPFAM" id="SSF55931">
    <property type="entry name" value="Glutamine synthetase/guanido kinase"/>
    <property type="match status" value="1"/>
</dbReference>
<dbReference type="EC" id="6.3.2.2" evidence="5"/>
<dbReference type="Proteomes" id="UP000676325">
    <property type="component" value="Unassembled WGS sequence"/>
</dbReference>
<sequence>MVEQVFGRDRLTFGVEEEFLLADAGTRMAAARSDEVVALAREEIGDQVASEFYLSQLEARSRPCGTADELRDDLARCRRTAAGAAARAGCLLVASPCAIRTSRPLPIREHGRYLKVAEHLGAVLSAADCEISGCHVHIGSLSRGEALTVSAGLRPWLPLLQALTANSPFAAEEETGWVSRRGYTYGRWPTVGPAPVLDEEGYDKHVQDLIDRGVILDRAMLYWYARPSEHFPTLEIRVADVNGDLDTTVLLAVLLRALATDLLARDGAAEIAERIDDRRLAENHLLACRHGLAARLFDPATDTEVPVPALLDALMLRAGPALEALGDLPFAAATLRRLLREGNGADRQRAVYASTRSWTGLVDHLAAETTDVPADGS</sequence>
<evidence type="ECO:0000313" key="7">
    <source>
        <dbReference type="Proteomes" id="UP000676325"/>
    </source>
</evidence>
<comment type="function">
    <text evidence="5">ATP-dependent carboxylate-amine ligase which exhibits weak glutamate--cysteine ligase activity.</text>
</comment>
<dbReference type="HAMAP" id="MF_01609">
    <property type="entry name" value="Glu_cys_ligase_2"/>
    <property type="match status" value="1"/>
</dbReference>
<dbReference type="AlphaFoldDB" id="A0A941E6U9"/>
<evidence type="ECO:0000256" key="3">
    <source>
        <dbReference type="ARBA" id="ARBA00022840"/>
    </source>
</evidence>
<dbReference type="RefSeq" id="WP_212516170.1">
    <property type="nucleotide sequence ID" value="NZ_JAGSOH010000003.1"/>
</dbReference>
<gene>
    <name evidence="6" type="ORF">KDK95_01730</name>
</gene>
<evidence type="ECO:0000256" key="1">
    <source>
        <dbReference type="ARBA" id="ARBA00022598"/>
    </source>
</evidence>
<comment type="catalytic activity">
    <reaction evidence="4 5">
        <text>L-cysteine + L-glutamate + ATP = gamma-L-glutamyl-L-cysteine + ADP + phosphate + H(+)</text>
        <dbReference type="Rhea" id="RHEA:13285"/>
        <dbReference type="ChEBI" id="CHEBI:15378"/>
        <dbReference type="ChEBI" id="CHEBI:29985"/>
        <dbReference type="ChEBI" id="CHEBI:30616"/>
        <dbReference type="ChEBI" id="CHEBI:35235"/>
        <dbReference type="ChEBI" id="CHEBI:43474"/>
        <dbReference type="ChEBI" id="CHEBI:58173"/>
        <dbReference type="ChEBI" id="CHEBI:456216"/>
        <dbReference type="EC" id="6.3.2.2"/>
    </reaction>
</comment>
<evidence type="ECO:0000256" key="2">
    <source>
        <dbReference type="ARBA" id="ARBA00022741"/>
    </source>
</evidence>
<keyword evidence="2 5" id="KW-0547">Nucleotide-binding</keyword>
<keyword evidence="1 5" id="KW-0436">Ligase</keyword>
<keyword evidence="7" id="KW-1185">Reference proteome</keyword>
<dbReference type="EMBL" id="JAGSOH010000003">
    <property type="protein sequence ID" value="MBR7825008.1"/>
    <property type="molecule type" value="Genomic_DNA"/>
</dbReference>
<dbReference type="InterPro" id="IPR014746">
    <property type="entry name" value="Gln_synth/guanido_kin_cat_dom"/>
</dbReference>
<proteinExistence type="inferred from homology"/>
<evidence type="ECO:0000313" key="6">
    <source>
        <dbReference type="EMBL" id="MBR7825008.1"/>
    </source>
</evidence>
<dbReference type="InterPro" id="IPR011793">
    <property type="entry name" value="YbdK"/>
</dbReference>
<comment type="similarity">
    <text evidence="5">Belongs to the glutamate--cysteine ligase type 2 family. YbdK subfamily.</text>
</comment>
<evidence type="ECO:0000256" key="5">
    <source>
        <dbReference type="HAMAP-Rule" id="MF_01609"/>
    </source>
</evidence>
<dbReference type="GO" id="GO:0005524">
    <property type="term" value="F:ATP binding"/>
    <property type="evidence" value="ECO:0007669"/>
    <property type="project" value="UniProtKB-KW"/>
</dbReference>
<protein>
    <recommendedName>
        <fullName evidence="5">Putative glutamate--cysteine ligase 2</fullName>
        <ecNumber evidence="5">6.3.2.2</ecNumber>
    </recommendedName>
    <alternativeName>
        <fullName evidence="5">Gamma-glutamylcysteine synthetase 2</fullName>
        <shortName evidence="5">GCS 2</shortName>
        <shortName evidence="5">Gamma-GCS 2</shortName>
    </alternativeName>
</protein>
<evidence type="ECO:0000256" key="4">
    <source>
        <dbReference type="ARBA" id="ARBA00048819"/>
    </source>
</evidence>
<dbReference type="NCBIfam" id="TIGR02050">
    <property type="entry name" value="gshA_cyan_rel"/>
    <property type="match status" value="1"/>
</dbReference>